<organism evidence="2 3">
    <name type="scientific">Crenothrix polyspora</name>
    <dbReference type="NCBI Taxonomy" id="360316"/>
    <lineage>
        <taxon>Bacteria</taxon>
        <taxon>Pseudomonadati</taxon>
        <taxon>Pseudomonadota</taxon>
        <taxon>Gammaproteobacteria</taxon>
        <taxon>Methylococcales</taxon>
        <taxon>Crenotrichaceae</taxon>
        <taxon>Crenothrix</taxon>
    </lineage>
</organism>
<dbReference type="EMBL" id="FUKJ01000301">
    <property type="protein sequence ID" value="SJM93928.1"/>
    <property type="molecule type" value="Genomic_DNA"/>
</dbReference>
<dbReference type="AlphaFoldDB" id="A0A1R4HCF0"/>
<protein>
    <recommendedName>
        <fullName evidence="4">Ig-like domain-containing protein</fullName>
    </recommendedName>
</protein>
<dbReference type="OrthoDB" id="7085127at2"/>
<keyword evidence="1" id="KW-0732">Signal</keyword>
<dbReference type="RefSeq" id="WP_087147587.1">
    <property type="nucleotide sequence ID" value="NZ_FUKJ01000301.1"/>
</dbReference>
<accession>A0A1R4HCF0</accession>
<gene>
    <name evidence="2" type="ORF">CRENPOLYSF2_370035</name>
</gene>
<sequence>MKNVTSILITLPLLILLPLTASARVNGVQTTANVTVTSSTIWTVVSAKPFNTPNPQTCTVSGSADASNPNKKTLDNQYRFTLTMDNANPGIDGGCERLLEFDDNASIDDEDTKQIGSTCLFTNVGAGQHTVRWLVRKVAKTPAAPDMVVTDNSLTISCTDNPL</sequence>
<feature type="signal peptide" evidence="1">
    <location>
        <begin position="1"/>
        <end position="23"/>
    </location>
</feature>
<proteinExistence type="predicted"/>
<evidence type="ECO:0000256" key="1">
    <source>
        <dbReference type="SAM" id="SignalP"/>
    </source>
</evidence>
<dbReference type="Proteomes" id="UP000195442">
    <property type="component" value="Unassembled WGS sequence"/>
</dbReference>
<keyword evidence="3" id="KW-1185">Reference proteome</keyword>
<evidence type="ECO:0008006" key="4">
    <source>
        <dbReference type="Google" id="ProtNLM"/>
    </source>
</evidence>
<feature type="chain" id="PRO_5012210175" description="Ig-like domain-containing protein" evidence="1">
    <location>
        <begin position="24"/>
        <end position="163"/>
    </location>
</feature>
<evidence type="ECO:0000313" key="3">
    <source>
        <dbReference type="Proteomes" id="UP000195442"/>
    </source>
</evidence>
<evidence type="ECO:0000313" key="2">
    <source>
        <dbReference type="EMBL" id="SJM93928.1"/>
    </source>
</evidence>
<name>A0A1R4HCF0_9GAMM</name>
<reference evidence="3" key="1">
    <citation type="submission" date="2017-02" db="EMBL/GenBank/DDBJ databases">
        <authorList>
            <person name="Daims H."/>
        </authorList>
    </citation>
    <scope>NUCLEOTIDE SEQUENCE [LARGE SCALE GENOMIC DNA]</scope>
</reference>